<dbReference type="GeneID" id="9055113"/>
<protein>
    <submittedName>
        <fullName evidence="2">Uncharacterized protein</fullName>
    </submittedName>
</protein>
<dbReference type="AlphaFoldDB" id="C5LM78"/>
<dbReference type="InParanoid" id="C5LM78"/>
<name>C5LM78_PERM5</name>
<evidence type="ECO:0000313" key="3">
    <source>
        <dbReference type="Proteomes" id="UP000007800"/>
    </source>
</evidence>
<evidence type="ECO:0000313" key="2">
    <source>
        <dbReference type="EMBL" id="EER02209.1"/>
    </source>
</evidence>
<dbReference type="EMBL" id="GG683392">
    <property type="protein sequence ID" value="EER02209.1"/>
    <property type="molecule type" value="Genomic_DNA"/>
</dbReference>
<feature type="region of interest" description="Disordered" evidence="1">
    <location>
        <begin position="211"/>
        <end position="236"/>
    </location>
</feature>
<sequence>MERVAEAHAKIRQTLRVAGLLRELQASYEERQKALINRLSVLEEEVGETVLLTMRLTKRQQAVMARQAALESKMAHVIDLLKRRREDSQLKDLQRKELWHANCRLIDLTRGQLTQQKKLDSSSPTDQDLEIAKCSILVNEKDQIALGSGRALPQKMVSKPVLKTVQKFVEVPQIEYVDKYVDVPVKKYVEVVKEVKVPQVVKKYVEKVVEYTPPSSSRTPSEGAKSNDYEGSVAAG</sequence>
<keyword evidence="3" id="KW-1185">Reference proteome</keyword>
<accession>C5LM78</accession>
<gene>
    <name evidence="2" type="ORF">Pmar_PMAR008991</name>
</gene>
<dbReference type="Proteomes" id="UP000007800">
    <property type="component" value="Unassembled WGS sequence"/>
</dbReference>
<organism evidence="3">
    <name type="scientific">Perkinsus marinus (strain ATCC 50983 / TXsc)</name>
    <dbReference type="NCBI Taxonomy" id="423536"/>
    <lineage>
        <taxon>Eukaryota</taxon>
        <taxon>Sar</taxon>
        <taxon>Alveolata</taxon>
        <taxon>Perkinsozoa</taxon>
        <taxon>Perkinsea</taxon>
        <taxon>Perkinsida</taxon>
        <taxon>Perkinsidae</taxon>
        <taxon>Perkinsus</taxon>
    </lineage>
</organism>
<evidence type="ECO:0000256" key="1">
    <source>
        <dbReference type="SAM" id="MobiDB-lite"/>
    </source>
</evidence>
<reference evidence="2 3" key="1">
    <citation type="submission" date="2008-07" db="EMBL/GenBank/DDBJ databases">
        <authorList>
            <person name="El-Sayed N."/>
            <person name="Caler E."/>
            <person name="Inman J."/>
            <person name="Amedeo P."/>
            <person name="Hass B."/>
            <person name="Wortman J."/>
        </authorList>
    </citation>
    <scope>NUCLEOTIDE SEQUENCE [LARGE SCALE GENOMIC DNA]</scope>
    <source>
        <strain evidence="3">ATCC 50983 / TXsc</strain>
    </source>
</reference>
<dbReference type="RefSeq" id="XP_002769491.1">
    <property type="nucleotide sequence ID" value="XM_002769445.1"/>
</dbReference>
<proteinExistence type="predicted"/>